<dbReference type="Proteomes" id="UP000382577">
    <property type="component" value="Unassembled WGS sequence"/>
</dbReference>
<proteinExistence type="inferred from homology"/>
<dbReference type="InterPro" id="IPR049704">
    <property type="entry name" value="Aminotrans_3_PPA_site"/>
</dbReference>
<name>A0A5E4VN39_9BURK</name>
<sequence>MLNSARSNASLQARKDAACAKGIGVMTQHFTAHAQNAEIWDVEGNRFIDFAGGIAVLATGHRHPRIVAAVQAQLAQFHHTCFHVTPYEGYVALCERLNEITPGKFAKKTALFTTGAEAVENAIKVARAATGRSAVIAFSGAFHGRTMMGMALTGKVAPYKLGFGPMPAEVFHAPYPVALHGVSVDDSMAALETLFKTDVDPRRVAAIFIELVQGEGGFYVAPPEFVKRLRALCDQHGILLVVDEVQTGFARTGKRFALEHYEAEADLITMAKSLAGGFPLSALTGRAELMDAAGSGGIGGTYAGNPLACAAALAAIDVIEEEGLIERASVLGDQLKCMLGGLRNEVPEIIDVRGPGAMVAVEFGTADTGAPDADMTRRVQAEALKRGLLLLICGVYGNVIRFLFPLTIEDDVYAQGLEVLAESIRAARAA</sequence>
<dbReference type="GO" id="GO:0034386">
    <property type="term" value="F:4-aminobutyrate:2-oxoglutarate transaminase activity"/>
    <property type="evidence" value="ECO:0007669"/>
    <property type="project" value="UniProtKB-EC"/>
</dbReference>
<dbReference type="SUPFAM" id="SSF53383">
    <property type="entry name" value="PLP-dependent transferases"/>
    <property type="match status" value="1"/>
</dbReference>
<dbReference type="InterPro" id="IPR004632">
    <property type="entry name" value="4NH2But_aminotransferase_bac"/>
</dbReference>
<keyword evidence="5 6" id="KW-0663">Pyridoxal phosphate</keyword>
<dbReference type="PIRSF" id="PIRSF000521">
    <property type="entry name" value="Transaminase_4ab_Lys_Orn"/>
    <property type="match status" value="1"/>
</dbReference>
<dbReference type="GO" id="GO:0030170">
    <property type="term" value="F:pyridoxal phosphate binding"/>
    <property type="evidence" value="ECO:0007669"/>
    <property type="project" value="InterPro"/>
</dbReference>
<dbReference type="GO" id="GO:0009448">
    <property type="term" value="P:gamma-aminobutyric acid metabolic process"/>
    <property type="evidence" value="ECO:0007669"/>
    <property type="project" value="InterPro"/>
</dbReference>
<evidence type="ECO:0000256" key="3">
    <source>
        <dbReference type="ARBA" id="ARBA00022576"/>
    </source>
</evidence>
<dbReference type="AlphaFoldDB" id="A0A5E4VN39"/>
<comment type="similarity">
    <text evidence="2 6">Belongs to the class-III pyridoxal-phosphate-dependent aminotransferase family.</text>
</comment>
<dbReference type="Pfam" id="PF00202">
    <property type="entry name" value="Aminotran_3"/>
    <property type="match status" value="1"/>
</dbReference>
<keyword evidence="3 7" id="KW-0032">Aminotransferase</keyword>
<dbReference type="EMBL" id="CABPRW010000005">
    <property type="protein sequence ID" value="VVE12919.1"/>
    <property type="molecule type" value="Genomic_DNA"/>
</dbReference>
<dbReference type="RefSeq" id="WP_150599866.1">
    <property type="nucleotide sequence ID" value="NZ_CABPRW010000005.1"/>
</dbReference>
<dbReference type="GO" id="GO:0042802">
    <property type="term" value="F:identical protein binding"/>
    <property type="evidence" value="ECO:0007669"/>
    <property type="project" value="TreeGrafter"/>
</dbReference>
<organism evidence="7 8">
    <name type="scientific">Pandoraea fibrosis</name>
    <dbReference type="NCBI Taxonomy" id="1891094"/>
    <lineage>
        <taxon>Bacteria</taxon>
        <taxon>Pseudomonadati</taxon>
        <taxon>Pseudomonadota</taxon>
        <taxon>Betaproteobacteria</taxon>
        <taxon>Burkholderiales</taxon>
        <taxon>Burkholderiaceae</taxon>
        <taxon>Pandoraea</taxon>
    </lineage>
</organism>
<dbReference type="PANTHER" id="PTHR11986:SF58">
    <property type="entry name" value="LEUCINE_METHIONINE RACEMASE"/>
    <property type="match status" value="1"/>
</dbReference>
<evidence type="ECO:0000256" key="4">
    <source>
        <dbReference type="ARBA" id="ARBA00022679"/>
    </source>
</evidence>
<evidence type="ECO:0000313" key="8">
    <source>
        <dbReference type="Proteomes" id="UP000382577"/>
    </source>
</evidence>
<accession>A0A5E4VN39</accession>
<dbReference type="InterPro" id="IPR015424">
    <property type="entry name" value="PyrdxlP-dep_Trfase"/>
</dbReference>
<evidence type="ECO:0000313" key="7">
    <source>
        <dbReference type="EMBL" id="VVE12919.1"/>
    </source>
</evidence>
<evidence type="ECO:0000256" key="5">
    <source>
        <dbReference type="ARBA" id="ARBA00022898"/>
    </source>
</evidence>
<dbReference type="OrthoDB" id="3398487at2"/>
<dbReference type="CDD" id="cd00610">
    <property type="entry name" value="OAT_like"/>
    <property type="match status" value="1"/>
</dbReference>
<evidence type="ECO:0000256" key="2">
    <source>
        <dbReference type="ARBA" id="ARBA00008954"/>
    </source>
</evidence>
<dbReference type="PROSITE" id="PS00600">
    <property type="entry name" value="AA_TRANSFER_CLASS_3"/>
    <property type="match status" value="1"/>
</dbReference>
<comment type="cofactor">
    <cofactor evidence="1">
        <name>pyridoxal 5'-phosphate</name>
        <dbReference type="ChEBI" id="CHEBI:597326"/>
    </cofactor>
</comment>
<dbReference type="Gene3D" id="3.40.640.10">
    <property type="entry name" value="Type I PLP-dependent aspartate aminotransferase-like (Major domain)"/>
    <property type="match status" value="1"/>
</dbReference>
<gene>
    <name evidence="7" type="ORF">PFI31113_02703</name>
</gene>
<dbReference type="FunFam" id="3.40.640.10:FF:000013">
    <property type="entry name" value="4-aminobutyrate aminotransferase"/>
    <property type="match status" value="1"/>
</dbReference>
<reference evidence="7 8" key="1">
    <citation type="submission" date="2019-08" db="EMBL/GenBank/DDBJ databases">
        <authorList>
            <person name="Peeters C."/>
        </authorList>
    </citation>
    <scope>NUCLEOTIDE SEQUENCE [LARGE SCALE GENOMIC DNA]</scope>
    <source>
        <strain evidence="7 8">LMG 31113</strain>
    </source>
</reference>
<protein>
    <submittedName>
        <fullName evidence="7">4-aminobutyrate aminotransferase</fullName>
        <ecNumber evidence="7">2.6.1.19</ecNumber>
    </submittedName>
</protein>
<keyword evidence="4 7" id="KW-0808">Transferase</keyword>
<evidence type="ECO:0000256" key="6">
    <source>
        <dbReference type="RuleBase" id="RU003560"/>
    </source>
</evidence>
<dbReference type="EC" id="2.6.1.19" evidence="7"/>
<dbReference type="InterPro" id="IPR005814">
    <property type="entry name" value="Aminotrans_3"/>
</dbReference>
<dbReference type="PANTHER" id="PTHR11986">
    <property type="entry name" value="AMINOTRANSFERASE CLASS III"/>
    <property type="match status" value="1"/>
</dbReference>
<dbReference type="NCBIfam" id="TIGR00700">
    <property type="entry name" value="GABAtrnsam"/>
    <property type="match status" value="1"/>
</dbReference>
<dbReference type="InterPro" id="IPR050103">
    <property type="entry name" value="Class-III_PLP-dep_AT"/>
</dbReference>
<evidence type="ECO:0000256" key="1">
    <source>
        <dbReference type="ARBA" id="ARBA00001933"/>
    </source>
</evidence>
<dbReference type="InterPro" id="IPR015421">
    <property type="entry name" value="PyrdxlP-dep_Trfase_major"/>
</dbReference>
<dbReference type="InterPro" id="IPR015422">
    <property type="entry name" value="PyrdxlP-dep_Trfase_small"/>
</dbReference>
<dbReference type="Gene3D" id="3.90.1150.10">
    <property type="entry name" value="Aspartate Aminotransferase, domain 1"/>
    <property type="match status" value="1"/>
</dbReference>